<dbReference type="InterPro" id="IPR050242">
    <property type="entry name" value="JAMM_MPN+_peptidase_M67A"/>
</dbReference>
<dbReference type="AlphaFoldDB" id="A0AAV1IEZ6"/>
<comment type="caution">
    <text evidence="10">The sequence shown here is derived from an EMBL/GenBank/DDBJ whole genome shotgun (WGS) entry which is preliminary data.</text>
</comment>
<dbReference type="SUPFAM" id="SSF102712">
    <property type="entry name" value="JAB1/MPN domain"/>
    <property type="match status" value="1"/>
</dbReference>
<feature type="domain" description="MPN" evidence="9">
    <location>
        <begin position="6"/>
        <end position="147"/>
    </location>
</feature>
<keyword evidence="2" id="KW-0645">Protease</keyword>
<keyword evidence="4" id="KW-0833">Ubl conjugation pathway</keyword>
<evidence type="ECO:0000313" key="11">
    <source>
        <dbReference type="Proteomes" id="UP001314263"/>
    </source>
</evidence>
<dbReference type="GO" id="GO:0006281">
    <property type="term" value="P:DNA repair"/>
    <property type="evidence" value="ECO:0007669"/>
    <property type="project" value="InterPro"/>
</dbReference>
<dbReference type="InterPro" id="IPR040749">
    <property type="entry name" value="BRCC36_C"/>
</dbReference>
<evidence type="ECO:0000256" key="6">
    <source>
        <dbReference type="ARBA" id="ARBA00022833"/>
    </source>
</evidence>
<dbReference type="GO" id="GO:0006508">
    <property type="term" value="P:proteolysis"/>
    <property type="evidence" value="ECO:0007669"/>
    <property type="project" value="UniProtKB-KW"/>
</dbReference>
<dbReference type="InterPro" id="IPR033860">
    <property type="entry name" value="MPN_BRCC36"/>
</dbReference>
<organism evidence="10 11">
    <name type="scientific">Coccomyxa viridis</name>
    <dbReference type="NCBI Taxonomy" id="1274662"/>
    <lineage>
        <taxon>Eukaryota</taxon>
        <taxon>Viridiplantae</taxon>
        <taxon>Chlorophyta</taxon>
        <taxon>core chlorophytes</taxon>
        <taxon>Trebouxiophyceae</taxon>
        <taxon>Trebouxiophyceae incertae sedis</taxon>
        <taxon>Coccomyxaceae</taxon>
        <taxon>Coccomyxa</taxon>
    </lineage>
</organism>
<evidence type="ECO:0000259" key="9">
    <source>
        <dbReference type="PROSITE" id="PS50249"/>
    </source>
</evidence>
<dbReference type="PROSITE" id="PS50249">
    <property type="entry name" value="MPN"/>
    <property type="match status" value="1"/>
</dbReference>
<keyword evidence="5" id="KW-0378">Hydrolase</keyword>
<keyword evidence="3" id="KW-0479">Metal-binding</keyword>
<dbReference type="CDD" id="cd08068">
    <property type="entry name" value="MPN_BRCC36"/>
    <property type="match status" value="1"/>
</dbReference>
<dbReference type="SMART" id="SM00232">
    <property type="entry name" value="JAB_MPN"/>
    <property type="match status" value="1"/>
</dbReference>
<dbReference type="InterPro" id="IPR000555">
    <property type="entry name" value="JAMM/MPN+_dom"/>
</dbReference>
<evidence type="ECO:0000256" key="5">
    <source>
        <dbReference type="ARBA" id="ARBA00022801"/>
    </source>
</evidence>
<evidence type="ECO:0000256" key="7">
    <source>
        <dbReference type="ARBA" id="ARBA00023049"/>
    </source>
</evidence>
<keyword evidence="11" id="KW-1185">Reference proteome</keyword>
<evidence type="ECO:0000256" key="3">
    <source>
        <dbReference type="ARBA" id="ARBA00022723"/>
    </source>
</evidence>
<sequence length="550" mass="58887">MSLSRVCLTPEVFGVCATHALSTESEEVMGLLLGDIMYDDRGDSVAQVYVALPQIRADRRKDRVEASPEQLASAMASAEKLSEDSGIKVRVIGWYHSHPHITVLPSHVDVRTQASYQQLDAGFIGIIFSTFNQDSADCTQQMQVTAFQSAQKDSSILSPRSSTSLDSPMARALAASAADARRQAAEGGQWVRREVPLTVRPQPQASQLFPDGLHDLLSVLFEEEREAYSAAIESAADSSGAVDFLTAVHHSALCQQHLCKLLETTAGPVLDALRAKCWEADVQAQQLRDVIADQQAMPSRQAAGVSEPKAVPVSYMDAPVLEQPAYSSPSRHAFGSPPDPDDYHLSSSSNVSPGRAAGTQKGAHAAAGQNTWELPADPYDAGLVNIDAGNGTLEQQPSRPHEGSRLSHGAERPQSVAITPSAGSSRPAYQPMQQQQRQRPSRGAAPAEEHSMSSTQQPQQQQQQSVLYSQAAHSAPGGSVVRIQLAAEQPQRARSSSSGGGGGGPTPTGAQSARSRNMDPFSELVHPDMGKKLSIHDGDLWSRHHRDGDI</sequence>
<protein>
    <recommendedName>
        <fullName evidence="9">MPN domain-containing protein</fullName>
    </recommendedName>
</protein>
<reference evidence="10 11" key="1">
    <citation type="submission" date="2023-10" db="EMBL/GenBank/DDBJ databases">
        <authorList>
            <person name="Maclean D."/>
            <person name="Macfadyen A."/>
        </authorList>
    </citation>
    <scope>NUCLEOTIDE SEQUENCE [LARGE SCALE GENOMIC DNA]</scope>
</reference>
<evidence type="ECO:0000256" key="2">
    <source>
        <dbReference type="ARBA" id="ARBA00022670"/>
    </source>
</evidence>
<feature type="region of interest" description="Disordered" evidence="8">
    <location>
        <begin position="487"/>
        <end position="550"/>
    </location>
</feature>
<feature type="compositionally biased region" description="Low complexity" evidence="8">
    <location>
        <begin position="356"/>
        <end position="368"/>
    </location>
</feature>
<proteinExistence type="inferred from homology"/>
<evidence type="ECO:0000256" key="4">
    <source>
        <dbReference type="ARBA" id="ARBA00022786"/>
    </source>
</evidence>
<dbReference type="GO" id="GO:0070552">
    <property type="term" value="C:BRISC complex"/>
    <property type="evidence" value="ECO:0007669"/>
    <property type="project" value="InterPro"/>
</dbReference>
<dbReference type="Pfam" id="PF01398">
    <property type="entry name" value="JAB"/>
    <property type="match status" value="1"/>
</dbReference>
<gene>
    <name evidence="10" type="ORF">CVIRNUC_009137</name>
</gene>
<dbReference type="GO" id="GO:0046872">
    <property type="term" value="F:metal ion binding"/>
    <property type="evidence" value="ECO:0007669"/>
    <property type="project" value="UniProtKB-KW"/>
</dbReference>
<feature type="compositionally biased region" description="Basic and acidic residues" evidence="8">
    <location>
        <begin position="525"/>
        <end position="550"/>
    </location>
</feature>
<feature type="region of interest" description="Disordered" evidence="8">
    <location>
        <begin position="326"/>
        <end position="475"/>
    </location>
</feature>
<accession>A0AAV1IEZ6</accession>
<dbReference type="EMBL" id="CAUYUE010000013">
    <property type="protein sequence ID" value="CAK0785924.1"/>
    <property type="molecule type" value="Genomic_DNA"/>
</dbReference>
<dbReference type="GO" id="GO:0008237">
    <property type="term" value="F:metallopeptidase activity"/>
    <property type="evidence" value="ECO:0007669"/>
    <property type="project" value="UniProtKB-KW"/>
</dbReference>
<dbReference type="GO" id="GO:0004843">
    <property type="term" value="F:cysteine-type deubiquitinase activity"/>
    <property type="evidence" value="ECO:0007669"/>
    <property type="project" value="InterPro"/>
</dbReference>
<keyword evidence="7" id="KW-0482">Metalloprotease</keyword>
<dbReference type="InterPro" id="IPR037518">
    <property type="entry name" value="MPN"/>
</dbReference>
<evidence type="ECO:0000313" key="10">
    <source>
        <dbReference type="EMBL" id="CAK0785924.1"/>
    </source>
</evidence>
<evidence type="ECO:0000256" key="1">
    <source>
        <dbReference type="ARBA" id="ARBA00008021"/>
    </source>
</evidence>
<evidence type="ECO:0000256" key="8">
    <source>
        <dbReference type="SAM" id="MobiDB-lite"/>
    </source>
</evidence>
<dbReference type="Proteomes" id="UP001314263">
    <property type="component" value="Unassembled WGS sequence"/>
</dbReference>
<keyword evidence="6" id="KW-0862">Zinc</keyword>
<dbReference type="PANTHER" id="PTHR10410">
    <property type="entry name" value="EUKARYOTIC TRANSLATION INITIATION FACTOR 3 -RELATED"/>
    <property type="match status" value="1"/>
</dbReference>
<dbReference type="GO" id="GO:0070536">
    <property type="term" value="P:protein K63-linked deubiquitination"/>
    <property type="evidence" value="ECO:0007669"/>
    <property type="project" value="InterPro"/>
</dbReference>
<feature type="compositionally biased region" description="Basic and acidic residues" evidence="8">
    <location>
        <begin position="399"/>
        <end position="411"/>
    </location>
</feature>
<feature type="compositionally biased region" description="Low complexity" evidence="8">
    <location>
        <begin position="426"/>
        <end position="470"/>
    </location>
</feature>
<name>A0AAV1IEZ6_9CHLO</name>
<dbReference type="Gene3D" id="3.40.140.10">
    <property type="entry name" value="Cytidine Deaminase, domain 2"/>
    <property type="match status" value="1"/>
</dbReference>
<dbReference type="Pfam" id="PF18110">
    <property type="entry name" value="BRCC36_C"/>
    <property type="match status" value="1"/>
</dbReference>
<comment type="similarity">
    <text evidence="1">Belongs to the peptidase M67A family. BRCC36 subfamily.</text>
</comment>